<dbReference type="InterPro" id="IPR013382">
    <property type="entry name" value="CRISPR-assoc_prot_Cse2"/>
</dbReference>
<accession>A0A084Y3X7</accession>
<dbReference type="STRING" id="1457154.CAPSK01_000895"/>
<dbReference type="NCBIfam" id="TIGR02548">
    <property type="entry name" value="casB_cse2"/>
    <property type="match status" value="1"/>
</dbReference>
<dbReference type="EMBL" id="JDSS02000015">
    <property type="protein sequence ID" value="KFB69421.1"/>
    <property type="molecule type" value="Genomic_DNA"/>
</dbReference>
<feature type="region of interest" description="Disordered" evidence="1">
    <location>
        <begin position="1"/>
        <end position="22"/>
    </location>
</feature>
<dbReference type="Proteomes" id="UP000019812">
    <property type="component" value="Unassembled WGS sequence"/>
</dbReference>
<reference evidence="2 3" key="1">
    <citation type="submission" date="2014-07" db="EMBL/GenBank/DDBJ databases">
        <title>Expanding our view of genomic diversity in Candidatus Accumulibacter clades.</title>
        <authorList>
            <person name="Skennerton C.T."/>
            <person name="Barr J.J."/>
            <person name="Slater F.R."/>
            <person name="Bond P.L."/>
            <person name="Tyson G.W."/>
        </authorList>
    </citation>
    <scope>NUCLEOTIDE SEQUENCE [LARGE SCALE GENOMIC DNA]</scope>
    <source>
        <strain evidence="3">SK-01</strain>
    </source>
</reference>
<comment type="caution">
    <text evidence="2">The sequence shown here is derived from an EMBL/GenBank/DDBJ whole genome shotgun (WGS) entry which is preliminary data.</text>
</comment>
<evidence type="ECO:0000313" key="3">
    <source>
        <dbReference type="Proteomes" id="UP000019812"/>
    </source>
</evidence>
<sequence length="192" mass="21034">MSVHDADSRSQPLRGENLPKKQASPISKLAGIINAAAAAKGNGRRLDMGGHTALARLDPDAEFRPHQLAALCRALIDAGLNPDETWLLETWRRWALIAHGMALAGHDHSQPLGQQLSAAGVSEARVTRLLTARDDAFRQLVPRLLRLLASKRQAPNWFDLGDLIRSEGRDEKTAERIRLKIAAGFFSAEAKK</sequence>
<dbReference type="AlphaFoldDB" id="A0A084Y3X7"/>
<proteinExistence type="predicted"/>
<dbReference type="RefSeq" id="WP_034922806.1">
    <property type="nucleotide sequence ID" value="NZ_JDSS02000015.1"/>
</dbReference>
<evidence type="ECO:0000313" key="2">
    <source>
        <dbReference type="EMBL" id="KFB69421.1"/>
    </source>
</evidence>
<dbReference type="Gene3D" id="1.10.520.40">
    <property type="entry name" value="CRISPR-associated protein Cse2"/>
    <property type="match status" value="1"/>
</dbReference>
<dbReference type="Pfam" id="PF09485">
    <property type="entry name" value="CRISPR_Cse2"/>
    <property type="match status" value="1"/>
</dbReference>
<organism evidence="2 3">
    <name type="scientific">Candidatus Accumulibacter vicinus</name>
    <dbReference type="NCBI Taxonomy" id="2954382"/>
    <lineage>
        <taxon>Bacteria</taxon>
        <taxon>Pseudomonadati</taxon>
        <taxon>Pseudomonadota</taxon>
        <taxon>Betaproteobacteria</taxon>
        <taxon>Candidatus Accumulibacter</taxon>
    </lineage>
</organism>
<name>A0A084Y3X7_9PROT</name>
<evidence type="ECO:0000256" key="1">
    <source>
        <dbReference type="SAM" id="MobiDB-lite"/>
    </source>
</evidence>
<gene>
    <name evidence="2" type="ORF">CAPSK01_000895</name>
</gene>
<protein>
    <submittedName>
        <fullName evidence="2">CRISPR-associated protein Cse2 (CRISPR_cse2)</fullName>
    </submittedName>
</protein>
<dbReference type="InterPro" id="IPR038287">
    <property type="entry name" value="Cse2_sf"/>
</dbReference>